<protein>
    <recommendedName>
        <fullName evidence="3">histidine kinase</fullName>
        <ecNumber evidence="3">2.7.13.3</ecNumber>
    </recommendedName>
</protein>
<feature type="transmembrane region" description="Helical" evidence="11">
    <location>
        <begin position="303"/>
        <end position="329"/>
    </location>
</feature>
<dbReference type="SUPFAM" id="SSF55874">
    <property type="entry name" value="ATPase domain of HSP90 chaperone/DNA topoisomerase II/histidine kinase"/>
    <property type="match status" value="1"/>
</dbReference>
<dbReference type="CDD" id="cd00082">
    <property type="entry name" value="HisKA"/>
    <property type="match status" value="1"/>
</dbReference>
<dbReference type="EC" id="2.7.13.3" evidence="3"/>
<dbReference type="InterPro" id="IPR004358">
    <property type="entry name" value="Sig_transdc_His_kin-like_C"/>
</dbReference>
<evidence type="ECO:0000256" key="6">
    <source>
        <dbReference type="ARBA" id="ARBA00022679"/>
    </source>
</evidence>
<dbReference type="Pfam" id="PF02518">
    <property type="entry name" value="HATPase_c"/>
    <property type="match status" value="1"/>
</dbReference>
<sequence>MVASTELKNVKYPKKQLLSPYFVSNIQRTGAYMKTRKKLNYIIFLMSVALIGLIGLQIYWVNTSLKIKKERFNQDVHQALSNLVRKLEKRETAYAVGNRFFNTKGSRYPHPQQFYNIIASGNRKFNVLRKSKTKKNHSKVELQHSWTLSEGGEDTTFTLNVSSKSNPRLKQILHPQEVTVVNDDSSKKVHVKASSVMLVIDELLSKRKPLHQRISQELLDSLLHIELLSKGIDIPYRFNVVTQQNGQYRYVFHPQKPIQYSNPQQALSQVNYATILFPNDISPQPNKLLVDFPAENTFVIKQMWTVLASAFVFIALIIFCFTFAVNTILKQKKMSDMTKDFINNMTHEFKTPIATVSLACQAMQDPDIQQLPGQVNRYMGMIKEENDRLGQQVEKVLQIARLDREDFKLNISEVDVHQSIAKAVRNIQIQVEKRGGMLHTALNAEQACIYADEIHLTNMIINLLDNANKYSPDHPEITIETQSNERGIRVMISDKGQGISKEVINKVFDKFYRVPTGNIHDVKGFGLGLSYVKTMVDAHQGEIQVKSEPAKGSTFTLFFPYMAHSA</sequence>
<keyword evidence="5" id="KW-0597">Phosphoprotein</keyword>
<dbReference type="SMART" id="SM00388">
    <property type="entry name" value="HisKA"/>
    <property type="match status" value="1"/>
</dbReference>
<dbReference type="eggNOG" id="COG5002">
    <property type="taxonomic scope" value="Bacteria"/>
</dbReference>
<feature type="domain" description="Histidine kinase" evidence="12">
    <location>
        <begin position="344"/>
        <end position="563"/>
    </location>
</feature>
<dbReference type="GO" id="GO:0000155">
    <property type="term" value="F:phosphorelay sensor kinase activity"/>
    <property type="evidence" value="ECO:0007669"/>
    <property type="project" value="InterPro"/>
</dbReference>
<proteinExistence type="predicted"/>
<dbReference type="InterPro" id="IPR005467">
    <property type="entry name" value="His_kinase_dom"/>
</dbReference>
<evidence type="ECO:0000259" key="12">
    <source>
        <dbReference type="PROSITE" id="PS50109"/>
    </source>
</evidence>
<accession>A1ZT92</accession>
<dbReference type="FunFam" id="3.30.565.10:FF:000006">
    <property type="entry name" value="Sensor histidine kinase WalK"/>
    <property type="match status" value="1"/>
</dbReference>
<dbReference type="Gene3D" id="1.10.287.130">
    <property type="match status" value="1"/>
</dbReference>
<dbReference type="InterPro" id="IPR036890">
    <property type="entry name" value="HATPase_C_sf"/>
</dbReference>
<keyword evidence="9 11" id="KW-1133">Transmembrane helix</keyword>
<dbReference type="GO" id="GO:0005886">
    <property type="term" value="C:plasma membrane"/>
    <property type="evidence" value="ECO:0007669"/>
    <property type="project" value="UniProtKB-SubCell"/>
</dbReference>
<dbReference type="InterPro" id="IPR003661">
    <property type="entry name" value="HisK_dim/P_dom"/>
</dbReference>
<dbReference type="Proteomes" id="UP000004095">
    <property type="component" value="Unassembled WGS sequence"/>
</dbReference>
<evidence type="ECO:0000313" key="14">
    <source>
        <dbReference type="Proteomes" id="UP000004095"/>
    </source>
</evidence>
<evidence type="ECO:0000256" key="1">
    <source>
        <dbReference type="ARBA" id="ARBA00000085"/>
    </source>
</evidence>
<dbReference type="InterPro" id="IPR003594">
    <property type="entry name" value="HATPase_dom"/>
</dbReference>
<dbReference type="GO" id="GO:0004721">
    <property type="term" value="F:phosphoprotein phosphatase activity"/>
    <property type="evidence" value="ECO:0007669"/>
    <property type="project" value="TreeGrafter"/>
</dbReference>
<dbReference type="InterPro" id="IPR036097">
    <property type="entry name" value="HisK_dim/P_sf"/>
</dbReference>
<dbReference type="PANTHER" id="PTHR45453">
    <property type="entry name" value="PHOSPHATE REGULON SENSOR PROTEIN PHOR"/>
    <property type="match status" value="1"/>
</dbReference>
<comment type="subcellular location">
    <subcellularLocation>
        <location evidence="2">Cell membrane</location>
        <topology evidence="2">Multi-pass membrane protein</topology>
    </subcellularLocation>
</comment>
<evidence type="ECO:0000313" key="13">
    <source>
        <dbReference type="EMBL" id="EAY26482.1"/>
    </source>
</evidence>
<dbReference type="PANTHER" id="PTHR45453:SF2">
    <property type="entry name" value="HISTIDINE KINASE"/>
    <property type="match status" value="1"/>
</dbReference>
<evidence type="ECO:0000256" key="8">
    <source>
        <dbReference type="ARBA" id="ARBA00022777"/>
    </source>
</evidence>
<keyword evidence="4" id="KW-1003">Cell membrane</keyword>
<dbReference type="Gene3D" id="3.30.565.10">
    <property type="entry name" value="Histidine kinase-like ATPase, C-terminal domain"/>
    <property type="match status" value="1"/>
</dbReference>
<name>A1ZT92_MICM2</name>
<dbReference type="PROSITE" id="PS50109">
    <property type="entry name" value="HIS_KIN"/>
    <property type="match status" value="1"/>
</dbReference>
<comment type="caution">
    <text evidence="13">The sequence shown here is derived from an EMBL/GenBank/DDBJ whole genome shotgun (WGS) entry which is preliminary data.</text>
</comment>
<keyword evidence="6 13" id="KW-0808">Transferase</keyword>
<dbReference type="SUPFAM" id="SSF47384">
    <property type="entry name" value="Homodimeric domain of signal transducing histidine kinase"/>
    <property type="match status" value="1"/>
</dbReference>
<evidence type="ECO:0000256" key="5">
    <source>
        <dbReference type="ARBA" id="ARBA00022553"/>
    </source>
</evidence>
<dbReference type="EMBL" id="AAWS01000034">
    <property type="protein sequence ID" value="EAY26482.1"/>
    <property type="molecule type" value="Genomic_DNA"/>
</dbReference>
<keyword evidence="7 11" id="KW-0812">Transmembrane</keyword>
<keyword evidence="14" id="KW-1185">Reference proteome</keyword>
<evidence type="ECO:0000256" key="4">
    <source>
        <dbReference type="ARBA" id="ARBA00022475"/>
    </source>
</evidence>
<evidence type="ECO:0000256" key="9">
    <source>
        <dbReference type="ARBA" id="ARBA00022989"/>
    </source>
</evidence>
<gene>
    <name evidence="13" type="ORF">M23134_07077</name>
</gene>
<reference evidence="13 14" key="1">
    <citation type="submission" date="2007-01" db="EMBL/GenBank/DDBJ databases">
        <authorList>
            <person name="Haygood M."/>
            <person name="Podell S."/>
            <person name="Anderson C."/>
            <person name="Hopkinson B."/>
            <person name="Roe K."/>
            <person name="Barbeau K."/>
            <person name="Gaasterland T."/>
            <person name="Ferriera S."/>
            <person name="Johnson J."/>
            <person name="Kravitz S."/>
            <person name="Beeson K."/>
            <person name="Sutton G."/>
            <person name="Rogers Y.-H."/>
            <person name="Friedman R."/>
            <person name="Frazier M."/>
            <person name="Venter J.C."/>
        </authorList>
    </citation>
    <scope>NUCLEOTIDE SEQUENCE [LARGE SCALE GENOMIC DNA]</scope>
    <source>
        <strain evidence="13 14">ATCC 23134</strain>
    </source>
</reference>
<organism evidence="13 14">
    <name type="scientific">Microscilla marina ATCC 23134</name>
    <dbReference type="NCBI Taxonomy" id="313606"/>
    <lineage>
        <taxon>Bacteria</taxon>
        <taxon>Pseudomonadati</taxon>
        <taxon>Bacteroidota</taxon>
        <taxon>Cytophagia</taxon>
        <taxon>Cytophagales</taxon>
        <taxon>Microscillaceae</taxon>
        <taxon>Microscilla</taxon>
    </lineage>
</organism>
<keyword evidence="10 11" id="KW-0472">Membrane</keyword>
<evidence type="ECO:0000256" key="7">
    <source>
        <dbReference type="ARBA" id="ARBA00022692"/>
    </source>
</evidence>
<dbReference type="Pfam" id="PF00512">
    <property type="entry name" value="HisKA"/>
    <property type="match status" value="1"/>
</dbReference>
<evidence type="ECO:0000256" key="2">
    <source>
        <dbReference type="ARBA" id="ARBA00004651"/>
    </source>
</evidence>
<comment type="catalytic activity">
    <reaction evidence="1">
        <text>ATP + protein L-histidine = ADP + protein N-phospho-L-histidine.</text>
        <dbReference type="EC" id="2.7.13.3"/>
    </reaction>
</comment>
<dbReference type="SMART" id="SM00387">
    <property type="entry name" value="HATPase_c"/>
    <property type="match status" value="1"/>
</dbReference>
<evidence type="ECO:0000256" key="10">
    <source>
        <dbReference type="ARBA" id="ARBA00023136"/>
    </source>
</evidence>
<dbReference type="PRINTS" id="PR00344">
    <property type="entry name" value="BCTRLSENSOR"/>
</dbReference>
<evidence type="ECO:0000256" key="3">
    <source>
        <dbReference type="ARBA" id="ARBA00012438"/>
    </source>
</evidence>
<dbReference type="AlphaFoldDB" id="A1ZT92"/>
<dbReference type="GO" id="GO:0016036">
    <property type="term" value="P:cellular response to phosphate starvation"/>
    <property type="evidence" value="ECO:0007669"/>
    <property type="project" value="TreeGrafter"/>
</dbReference>
<feature type="transmembrane region" description="Helical" evidence="11">
    <location>
        <begin position="41"/>
        <end position="61"/>
    </location>
</feature>
<evidence type="ECO:0000256" key="11">
    <source>
        <dbReference type="SAM" id="Phobius"/>
    </source>
</evidence>
<keyword evidence="8" id="KW-0418">Kinase</keyword>
<dbReference type="InterPro" id="IPR050351">
    <property type="entry name" value="BphY/WalK/GraS-like"/>
</dbReference>